<reference evidence="2 3" key="1">
    <citation type="journal article" date="2014" name="Genome Announc.">
        <title>Genome sequence of the basidiomycetous fungus Pseudozyma aphidis DSM70725, an efficient producer of biosurfactant mannosylerythritol lipids.</title>
        <authorList>
            <person name="Lorenz S."/>
            <person name="Guenther M."/>
            <person name="Grumaz C."/>
            <person name="Rupp S."/>
            <person name="Zibek S."/>
            <person name="Sohn K."/>
        </authorList>
    </citation>
    <scope>NUCLEOTIDE SEQUENCE [LARGE SCALE GENOMIC DNA]</scope>
    <source>
        <strain evidence="3">ATCC 32657 / CBS 517.83 / DSM 70725 / JCM 10318 / NBRC 10182 / NRRL Y-7954 / St-0401</strain>
    </source>
</reference>
<evidence type="ECO:0000313" key="3">
    <source>
        <dbReference type="Proteomes" id="UP000019462"/>
    </source>
</evidence>
<accession>W3VIV7</accession>
<gene>
    <name evidence="2" type="ORF">PaG_04512</name>
</gene>
<feature type="compositionally biased region" description="Basic and acidic residues" evidence="1">
    <location>
        <begin position="61"/>
        <end position="75"/>
    </location>
</feature>
<feature type="region of interest" description="Disordered" evidence="1">
    <location>
        <begin position="152"/>
        <end position="175"/>
    </location>
</feature>
<dbReference type="Proteomes" id="UP000019462">
    <property type="component" value="Unassembled WGS sequence"/>
</dbReference>
<dbReference type="EMBL" id="AWNI01000016">
    <property type="protein sequence ID" value="ETS61474.1"/>
    <property type="molecule type" value="Genomic_DNA"/>
</dbReference>
<feature type="compositionally biased region" description="Low complexity" evidence="1">
    <location>
        <begin position="45"/>
        <end position="60"/>
    </location>
</feature>
<evidence type="ECO:0000313" key="2">
    <source>
        <dbReference type="EMBL" id="ETS61474.1"/>
    </source>
</evidence>
<feature type="region of interest" description="Disordered" evidence="1">
    <location>
        <begin position="1"/>
        <end position="116"/>
    </location>
</feature>
<comment type="caution">
    <text evidence="2">The sequence shown here is derived from an EMBL/GenBank/DDBJ whole genome shotgun (WGS) entry which is preliminary data.</text>
</comment>
<dbReference type="OrthoDB" id="2556068at2759"/>
<sequence length="175" mass="18152">MGSCFSTNKTFQGEGRTLNEPARPAAVSASNPTSAPGGGGGRLGGASATSAAPSSGAATSDAEREARAKAAERRMNQQAAKGTPGQGKLSKQLQTQKQANPHSLADQDDQPERVVPYRSCLRLSTATVLPPAESKSSTCAETLVEEMAVATMAPHSTGLRRPQLKPTTPVARRLR</sequence>
<dbReference type="AlphaFoldDB" id="W3VIV7"/>
<keyword evidence="3" id="KW-1185">Reference proteome</keyword>
<feature type="compositionally biased region" description="Polar residues" evidence="1">
    <location>
        <begin position="89"/>
        <end position="101"/>
    </location>
</feature>
<dbReference type="HOGENOM" id="CLU_1533218_0_0_1"/>
<proteinExistence type="predicted"/>
<name>W3VIV7_MOEAP</name>
<evidence type="ECO:0000256" key="1">
    <source>
        <dbReference type="SAM" id="MobiDB-lite"/>
    </source>
</evidence>
<organism evidence="2 3">
    <name type="scientific">Moesziomyces aphidis</name>
    <name type="common">Pseudozyma aphidis</name>
    <dbReference type="NCBI Taxonomy" id="84754"/>
    <lineage>
        <taxon>Eukaryota</taxon>
        <taxon>Fungi</taxon>
        <taxon>Dikarya</taxon>
        <taxon>Basidiomycota</taxon>
        <taxon>Ustilaginomycotina</taxon>
        <taxon>Ustilaginomycetes</taxon>
        <taxon>Ustilaginales</taxon>
        <taxon>Ustilaginaceae</taxon>
        <taxon>Moesziomyces</taxon>
    </lineage>
</organism>
<protein>
    <submittedName>
        <fullName evidence="2">Uncharacterized protein</fullName>
    </submittedName>
</protein>
<feature type="compositionally biased region" description="Polar residues" evidence="1">
    <location>
        <begin position="1"/>
        <end position="11"/>
    </location>
</feature>